<gene>
    <name evidence="2" type="ORF">BE04_44725</name>
    <name evidence="3" type="ORF">BE21_08620</name>
</gene>
<dbReference type="Pfam" id="PF00313">
    <property type="entry name" value="CSD"/>
    <property type="match status" value="1"/>
</dbReference>
<dbReference type="AlphaFoldDB" id="A0A150U2E1"/>
<dbReference type="InterPro" id="IPR003489">
    <property type="entry name" value="RHF/RaiA"/>
</dbReference>
<reference evidence="4 5" key="1">
    <citation type="submission" date="2014-02" db="EMBL/GenBank/DDBJ databases">
        <title>The small core and large imbalanced accessory genome model reveals a collaborative survival strategy of Sorangium cellulosum strains in nature.</title>
        <authorList>
            <person name="Han K."/>
            <person name="Peng R."/>
            <person name="Blom J."/>
            <person name="Li Y.-Z."/>
        </authorList>
    </citation>
    <scope>NUCLEOTIDE SEQUENCE [LARGE SCALE GENOMIC DNA]</scope>
    <source>
        <strain evidence="3 4">So0007-03</strain>
        <strain evidence="2 5">So0157-18</strain>
    </source>
</reference>
<dbReference type="SMART" id="SM00357">
    <property type="entry name" value="CSP"/>
    <property type="match status" value="1"/>
</dbReference>
<dbReference type="InterPro" id="IPR036567">
    <property type="entry name" value="RHF-like"/>
</dbReference>
<sequence length="185" mass="21131">MIIPPEVTFRNLERSDAIEAAVRERVAKLDRFYPRIMSCRVIVEASHRRARTAGTVYHVRVDLTVPGGELVGQYEPPPQRFHEDVYIAIREAFDQVRRELEDYARRQRGDVKAHEERPHGRVSKLFPERGYGFIEAPDGREVYFHSHCVHGHGFNRLSVGTQVRFVEEQGEQGPQASAVVIAGKG</sequence>
<dbReference type="SUPFAM" id="SSF50249">
    <property type="entry name" value="Nucleic acid-binding proteins"/>
    <property type="match status" value="1"/>
</dbReference>
<dbReference type="SUPFAM" id="SSF69754">
    <property type="entry name" value="Ribosome binding protein Y (YfiA homologue)"/>
    <property type="match status" value="1"/>
</dbReference>
<comment type="caution">
    <text evidence="3">The sequence shown here is derived from an EMBL/GenBank/DDBJ whole genome shotgun (WGS) entry which is preliminary data.</text>
</comment>
<evidence type="ECO:0000313" key="4">
    <source>
        <dbReference type="Proteomes" id="UP000075502"/>
    </source>
</evidence>
<dbReference type="GO" id="GO:0003676">
    <property type="term" value="F:nucleic acid binding"/>
    <property type="evidence" value="ECO:0007669"/>
    <property type="project" value="InterPro"/>
</dbReference>
<organism evidence="3 4">
    <name type="scientific">Sorangium cellulosum</name>
    <name type="common">Polyangium cellulosum</name>
    <dbReference type="NCBI Taxonomy" id="56"/>
    <lineage>
        <taxon>Bacteria</taxon>
        <taxon>Pseudomonadati</taxon>
        <taxon>Myxococcota</taxon>
        <taxon>Polyangia</taxon>
        <taxon>Polyangiales</taxon>
        <taxon>Polyangiaceae</taxon>
        <taxon>Sorangium</taxon>
    </lineage>
</organism>
<dbReference type="EMBL" id="JELX01001925">
    <property type="protein sequence ID" value="KYF57124.1"/>
    <property type="molecule type" value="Genomic_DNA"/>
</dbReference>
<dbReference type="PROSITE" id="PS51857">
    <property type="entry name" value="CSD_2"/>
    <property type="match status" value="1"/>
</dbReference>
<dbReference type="Pfam" id="PF02482">
    <property type="entry name" value="Ribosomal_S30AE"/>
    <property type="match status" value="1"/>
</dbReference>
<protein>
    <submittedName>
        <fullName evidence="3">30S ribosomal protein S30</fullName>
    </submittedName>
</protein>
<dbReference type="InterPro" id="IPR011129">
    <property type="entry name" value="CSD"/>
</dbReference>
<dbReference type="InterPro" id="IPR012340">
    <property type="entry name" value="NA-bd_OB-fold"/>
</dbReference>
<keyword evidence="3" id="KW-0689">Ribosomal protein</keyword>
<dbReference type="GO" id="GO:0005829">
    <property type="term" value="C:cytosol"/>
    <property type="evidence" value="ECO:0007669"/>
    <property type="project" value="UniProtKB-ARBA"/>
</dbReference>
<dbReference type="EMBL" id="JEME01000125">
    <property type="protein sequence ID" value="KYG11135.1"/>
    <property type="molecule type" value="Genomic_DNA"/>
</dbReference>
<evidence type="ECO:0000259" key="1">
    <source>
        <dbReference type="PROSITE" id="PS51857"/>
    </source>
</evidence>
<dbReference type="Proteomes" id="UP000075502">
    <property type="component" value="Unassembled WGS sequence"/>
</dbReference>
<accession>A0A150U2E1</accession>
<name>A0A150U2E1_SORCE</name>
<dbReference type="GO" id="GO:0005840">
    <property type="term" value="C:ribosome"/>
    <property type="evidence" value="ECO:0007669"/>
    <property type="project" value="UniProtKB-KW"/>
</dbReference>
<evidence type="ECO:0000313" key="3">
    <source>
        <dbReference type="EMBL" id="KYG11135.1"/>
    </source>
</evidence>
<feature type="domain" description="CSD" evidence="1">
    <location>
        <begin position="117"/>
        <end position="181"/>
    </location>
</feature>
<evidence type="ECO:0000313" key="2">
    <source>
        <dbReference type="EMBL" id="KYF57124.1"/>
    </source>
</evidence>
<dbReference type="Gene3D" id="2.40.50.140">
    <property type="entry name" value="Nucleic acid-binding proteins"/>
    <property type="match status" value="1"/>
</dbReference>
<proteinExistence type="predicted"/>
<evidence type="ECO:0000313" key="5">
    <source>
        <dbReference type="Proteomes" id="UP000075604"/>
    </source>
</evidence>
<dbReference type="Proteomes" id="UP000075604">
    <property type="component" value="Unassembled WGS sequence"/>
</dbReference>
<keyword evidence="3" id="KW-0687">Ribonucleoprotein</keyword>
<dbReference type="Gene3D" id="3.30.160.100">
    <property type="entry name" value="Ribosome hibernation promotion factor-like"/>
    <property type="match status" value="1"/>
</dbReference>
<dbReference type="InterPro" id="IPR002059">
    <property type="entry name" value="CSP_DNA-bd"/>
</dbReference>